<dbReference type="AlphaFoldDB" id="A0A553NTD5"/>
<proteinExistence type="inferred from homology"/>
<dbReference type="Proteomes" id="UP000318571">
    <property type="component" value="Chromosome 1"/>
</dbReference>
<keyword evidence="9" id="KW-1185">Reference proteome</keyword>
<feature type="transmembrane region" description="Helical" evidence="7">
    <location>
        <begin position="55"/>
        <end position="77"/>
    </location>
</feature>
<keyword evidence="5 7" id="KW-0472">Membrane</keyword>
<dbReference type="GO" id="GO:0046872">
    <property type="term" value="F:metal ion binding"/>
    <property type="evidence" value="ECO:0007669"/>
    <property type="project" value="UniProtKB-KW"/>
</dbReference>
<reference evidence="8 9" key="1">
    <citation type="journal article" date="2018" name="Nat. Ecol. Evol.">
        <title>Genomic signatures of mitonuclear coevolution across populations of Tigriopus californicus.</title>
        <authorList>
            <person name="Barreto F.S."/>
            <person name="Watson E.T."/>
            <person name="Lima T.G."/>
            <person name="Willett C.S."/>
            <person name="Edmands S."/>
            <person name="Li W."/>
            <person name="Burton R.S."/>
        </authorList>
    </citation>
    <scope>NUCLEOTIDE SEQUENCE [LARGE SCALE GENOMIC DNA]</scope>
    <source>
        <strain evidence="8 9">San Diego</strain>
    </source>
</reference>
<dbReference type="Pfam" id="PF03006">
    <property type="entry name" value="HlyIII"/>
    <property type="match status" value="1"/>
</dbReference>
<feature type="transmembrane region" description="Helical" evidence="7">
    <location>
        <begin position="21"/>
        <end position="43"/>
    </location>
</feature>
<feature type="transmembrane region" description="Helical" evidence="7">
    <location>
        <begin position="151"/>
        <end position="172"/>
    </location>
</feature>
<evidence type="ECO:0000256" key="4">
    <source>
        <dbReference type="ARBA" id="ARBA00022989"/>
    </source>
</evidence>
<evidence type="ECO:0000256" key="7">
    <source>
        <dbReference type="SAM" id="Phobius"/>
    </source>
</evidence>
<feature type="binding site" evidence="6">
    <location>
        <position position="198"/>
    </location>
    <ligand>
        <name>Zn(2+)</name>
        <dbReference type="ChEBI" id="CHEBI:29105"/>
    </ligand>
</feature>
<feature type="transmembrane region" description="Helical" evidence="7">
    <location>
        <begin position="89"/>
        <end position="109"/>
    </location>
</feature>
<feature type="transmembrane region" description="Helical" evidence="7">
    <location>
        <begin position="192"/>
        <end position="211"/>
    </location>
</feature>
<evidence type="ECO:0000313" key="8">
    <source>
        <dbReference type="EMBL" id="TRY68694.1"/>
    </source>
</evidence>
<dbReference type="OrthoDB" id="186812at2759"/>
<dbReference type="OMA" id="NAWTHLV"/>
<sequence length="233" mass="26156">MRWMNARARGGAAYLPTPVEQIANIATHGVVILPVWFCVIDLVTTAPAHAQPYVVIYGLALLGLFSVSTLFHVLSLLRRDSDLCRGFHRGDRAMIFLFIAGSYAPWLSLERVQLLHIHHDLQWGLIVWTLVGIVFQQLCHDRYKMVETLSYVIVATTPAFFLFDSISWQSLVHLSLGGLSYLVGVIFFKMDGILPFAHALWHLFVVFGAGIHMNGVREELNLEKLARDLGGKS</sequence>
<evidence type="ECO:0008006" key="10">
    <source>
        <dbReference type="Google" id="ProtNLM"/>
    </source>
</evidence>
<gene>
    <name evidence="8" type="ORF">TCAL_10187</name>
</gene>
<accession>A0A553NTD5</accession>
<dbReference type="STRING" id="6832.A0A553NTD5"/>
<dbReference type="EMBL" id="VCGU01000010">
    <property type="protein sequence ID" value="TRY68694.1"/>
    <property type="molecule type" value="Genomic_DNA"/>
</dbReference>
<dbReference type="PANTHER" id="PTHR20855:SF3">
    <property type="entry name" value="LD03007P"/>
    <property type="match status" value="1"/>
</dbReference>
<protein>
    <recommendedName>
        <fullName evidence="10">Monocyte to macrophage differentiation protein</fullName>
    </recommendedName>
</protein>
<keyword evidence="4 7" id="KW-1133">Transmembrane helix</keyword>
<dbReference type="GO" id="GO:0016020">
    <property type="term" value="C:membrane"/>
    <property type="evidence" value="ECO:0007669"/>
    <property type="project" value="UniProtKB-SubCell"/>
</dbReference>
<organism evidence="8 9">
    <name type="scientific">Tigriopus californicus</name>
    <name type="common">Marine copepod</name>
    <dbReference type="NCBI Taxonomy" id="6832"/>
    <lineage>
        <taxon>Eukaryota</taxon>
        <taxon>Metazoa</taxon>
        <taxon>Ecdysozoa</taxon>
        <taxon>Arthropoda</taxon>
        <taxon>Crustacea</taxon>
        <taxon>Multicrustacea</taxon>
        <taxon>Hexanauplia</taxon>
        <taxon>Copepoda</taxon>
        <taxon>Harpacticoida</taxon>
        <taxon>Harpacticidae</taxon>
        <taxon>Tigriopus</taxon>
    </lineage>
</organism>
<evidence type="ECO:0000256" key="6">
    <source>
        <dbReference type="PIRSR" id="PIRSR604254-1"/>
    </source>
</evidence>
<evidence type="ECO:0000313" key="9">
    <source>
        <dbReference type="Proteomes" id="UP000318571"/>
    </source>
</evidence>
<feature type="binding site" evidence="6">
    <location>
        <position position="72"/>
    </location>
    <ligand>
        <name>Zn(2+)</name>
        <dbReference type="ChEBI" id="CHEBI:29105"/>
    </ligand>
</feature>
<keyword evidence="6" id="KW-0479">Metal-binding</keyword>
<comment type="caution">
    <text evidence="8">The sequence shown here is derived from an EMBL/GenBank/DDBJ whole genome shotgun (WGS) entry which is preliminary data.</text>
</comment>
<feature type="transmembrane region" description="Helical" evidence="7">
    <location>
        <begin position="121"/>
        <end position="139"/>
    </location>
</feature>
<feature type="binding site" evidence="6">
    <location>
        <position position="202"/>
    </location>
    <ligand>
        <name>Zn(2+)</name>
        <dbReference type="ChEBI" id="CHEBI:29105"/>
    </ligand>
</feature>
<keyword evidence="6" id="KW-0862">Zinc</keyword>
<dbReference type="PANTHER" id="PTHR20855">
    <property type="entry name" value="ADIPOR/PROGESTIN RECEPTOR-RELATED"/>
    <property type="match status" value="1"/>
</dbReference>
<comment type="similarity">
    <text evidence="2">Belongs to the ADIPOR family.</text>
</comment>
<evidence type="ECO:0000256" key="1">
    <source>
        <dbReference type="ARBA" id="ARBA00004141"/>
    </source>
</evidence>
<evidence type="ECO:0000256" key="2">
    <source>
        <dbReference type="ARBA" id="ARBA00007018"/>
    </source>
</evidence>
<comment type="subcellular location">
    <subcellularLocation>
        <location evidence="1">Membrane</location>
        <topology evidence="1">Multi-pass membrane protein</topology>
    </subcellularLocation>
</comment>
<dbReference type="InterPro" id="IPR004254">
    <property type="entry name" value="AdipoR/HlyIII-related"/>
</dbReference>
<name>A0A553NTD5_TIGCA</name>
<keyword evidence="3 7" id="KW-0812">Transmembrane</keyword>
<evidence type="ECO:0000256" key="5">
    <source>
        <dbReference type="ARBA" id="ARBA00023136"/>
    </source>
</evidence>
<evidence type="ECO:0000256" key="3">
    <source>
        <dbReference type="ARBA" id="ARBA00022692"/>
    </source>
</evidence>